<comment type="caution">
    <text evidence="1">The sequence shown here is derived from an EMBL/GenBank/DDBJ whole genome shotgun (WGS) entry which is preliminary data.</text>
</comment>
<reference evidence="2" key="1">
    <citation type="journal article" date="2022" name="Mol. Ecol. Resour.">
        <title>The genomes of chicory, endive, great burdock and yacon provide insights into Asteraceae palaeo-polyploidization history and plant inulin production.</title>
        <authorList>
            <person name="Fan W."/>
            <person name="Wang S."/>
            <person name="Wang H."/>
            <person name="Wang A."/>
            <person name="Jiang F."/>
            <person name="Liu H."/>
            <person name="Zhao H."/>
            <person name="Xu D."/>
            <person name="Zhang Y."/>
        </authorList>
    </citation>
    <scope>NUCLEOTIDE SEQUENCE [LARGE SCALE GENOMIC DNA]</scope>
    <source>
        <strain evidence="2">cv. Yunnan</strain>
    </source>
</reference>
<name>A0ACB9I5Y1_9ASTR</name>
<accession>A0ACB9I5Y1</accession>
<evidence type="ECO:0000313" key="2">
    <source>
        <dbReference type="Proteomes" id="UP001056120"/>
    </source>
</evidence>
<protein>
    <submittedName>
        <fullName evidence="1">Uncharacterized protein</fullName>
    </submittedName>
</protein>
<gene>
    <name evidence="1" type="ORF">L1987_31047</name>
</gene>
<dbReference type="Proteomes" id="UP001056120">
    <property type="component" value="Linkage Group LG10"/>
</dbReference>
<organism evidence="1 2">
    <name type="scientific">Smallanthus sonchifolius</name>
    <dbReference type="NCBI Taxonomy" id="185202"/>
    <lineage>
        <taxon>Eukaryota</taxon>
        <taxon>Viridiplantae</taxon>
        <taxon>Streptophyta</taxon>
        <taxon>Embryophyta</taxon>
        <taxon>Tracheophyta</taxon>
        <taxon>Spermatophyta</taxon>
        <taxon>Magnoliopsida</taxon>
        <taxon>eudicotyledons</taxon>
        <taxon>Gunneridae</taxon>
        <taxon>Pentapetalae</taxon>
        <taxon>asterids</taxon>
        <taxon>campanulids</taxon>
        <taxon>Asterales</taxon>
        <taxon>Asteraceae</taxon>
        <taxon>Asteroideae</taxon>
        <taxon>Heliantheae alliance</taxon>
        <taxon>Millerieae</taxon>
        <taxon>Smallanthus</taxon>
    </lineage>
</organism>
<keyword evidence="2" id="KW-1185">Reference proteome</keyword>
<reference evidence="1 2" key="2">
    <citation type="journal article" date="2022" name="Mol. Ecol. Resour.">
        <title>The genomes of chicory, endive, great burdock and yacon provide insights into Asteraceae paleo-polyploidization history and plant inulin production.</title>
        <authorList>
            <person name="Fan W."/>
            <person name="Wang S."/>
            <person name="Wang H."/>
            <person name="Wang A."/>
            <person name="Jiang F."/>
            <person name="Liu H."/>
            <person name="Zhao H."/>
            <person name="Xu D."/>
            <person name="Zhang Y."/>
        </authorList>
    </citation>
    <scope>NUCLEOTIDE SEQUENCE [LARGE SCALE GENOMIC DNA]</scope>
    <source>
        <strain evidence="2">cv. Yunnan</strain>
        <tissue evidence="1">Leaves</tissue>
    </source>
</reference>
<proteinExistence type="predicted"/>
<dbReference type="EMBL" id="CM042027">
    <property type="protein sequence ID" value="KAI3802900.1"/>
    <property type="molecule type" value="Genomic_DNA"/>
</dbReference>
<sequence length="117" mass="12899">MPMRPSVLVLRCLPIGPGGYSPLDNTNRPVLLTNPSPEPTVIGEKWCGAALVQLISIKPPLVALLSAFYKLEYTRIPCWLGLHYAVTVPGEFPGTYLIIISMLQNRNAHKSRLFTIA</sequence>
<evidence type="ECO:0000313" key="1">
    <source>
        <dbReference type="EMBL" id="KAI3802900.1"/>
    </source>
</evidence>